<accession>A0A0N4YCS4</accession>
<dbReference type="Proteomes" id="UP000271162">
    <property type="component" value="Unassembled WGS sequence"/>
</dbReference>
<proteinExistence type="predicted"/>
<evidence type="ECO:0000313" key="1">
    <source>
        <dbReference type="EMBL" id="VDL77957.1"/>
    </source>
</evidence>
<sequence length="71" mass="8212">MTIYTYDARTLASGASVEDLMMQARKIKYSVIGLTETRRHRPPHLRHWRRTEHATAEALVESVSSSTRTWP</sequence>
<keyword evidence="2" id="KW-1185">Reference proteome</keyword>
<gene>
    <name evidence="1" type="ORF">NBR_LOCUS14368</name>
</gene>
<evidence type="ECO:0000313" key="2">
    <source>
        <dbReference type="Proteomes" id="UP000271162"/>
    </source>
</evidence>
<dbReference type="AlphaFoldDB" id="A0A0N4YCS4"/>
<dbReference type="EMBL" id="UYSL01021338">
    <property type="protein sequence ID" value="VDL77957.1"/>
    <property type="molecule type" value="Genomic_DNA"/>
</dbReference>
<dbReference type="WBParaSite" id="NBR_0001436701-mRNA-1">
    <property type="protein sequence ID" value="NBR_0001436701-mRNA-1"/>
    <property type="gene ID" value="NBR_0001436701"/>
</dbReference>
<organism evidence="3">
    <name type="scientific">Nippostrongylus brasiliensis</name>
    <name type="common">Rat hookworm</name>
    <dbReference type="NCBI Taxonomy" id="27835"/>
    <lineage>
        <taxon>Eukaryota</taxon>
        <taxon>Metazoa</taxon>
        <taxon>Ecdysozoa</taxon>
        <taxon>Nematoda</taxon>
        <taxon>Chromadorea</taxon>
        <taxon>Rhabditida</taxon>
        <taxon>Rhabditina</taxon>
        <taxon>Rhabditomorpha</taxon>
        <taxon>Strongyloidea</taxon>
        <taxon>Heligmosomidae</taxon>
        <taxon>Nippostrongylus</taxon>
    </lineage>
</organism>
<protein>
    <submittedName>
        <fullName evidence="3">Resolvase/invertase-type recombinase catalytic domain-containing protein</fullName>
    </submittedName>
</protein>
<reference evidence="1 2" key="2">
    <citation type="submission" date="2018-11" db="EMBL/GenBank/DDBJ databases">
        <authorList>
            <consortium name="Pathogen Informatics"/>
        </authorList>
    </citation>
    <scope>NUCLEOTIDE SEQUENCE [LARGE SCALE GENOMIC DNA]</scope>
</reference>
<dbReference type="OMA" id="SSTRTWP"/>
<evidence type="ECO:0000313" key="3">
    <source>
        <dbReference type="WBParaSite" id="NBR_0001436701-mRNA-1"/>
    </source>
</evidence>
<reference evidence="3" key="1">
    <citation type="submission" date="2017-02" db="UniProtKB">
        <authorList>
            <consortium name="WormBaseParasite"/>
        </authorList>
    </citation>
    <scope>IDENTIFICATION</scope>
</reference>
<name>A0A0N4YCS4_NIPBR</name>